<comment type="caution">
    <text evidence="2">The sequence shown here is derived from an EMBL/GenBank/DDBJ whole genome shotgun (WGS) entry which is preliminary data.</text>
</comment>
<name>A0ABQ9GEK2_9NEOP</name>
<proteinExistence type="predicted"/>
<evidence type="ECO:0000313" key="2">
    <source>
        <dbReference type="EMBL" id="KAJ8870831.1"/>
    </source>
</evidence>
<organism evidence="2 3">
    <name type="scientific">Dryococelus australis</name>
    <dbReference type="NCBI Taxonomy" id="614101"/>
    <lineage>
        <taxon>Eukaryota</taxon>
        <taxon>Metazoa</taxon>
        <taxon>Ecdysozoa</taxon>
        <taxon>Arthropoda</taxon>
        <taxon>Hexapoda</taxon>
        <taxon>Insecta</taxon>
        <taxon>Pterygota</taxon>
        <taxon>Neoptera</taxon>
        <taxon>Polyneoptera</taxon>
        <taxon>Phasmatodea</taxon>
        <taxon>Verophasmatodea</taxon>
        <taxon>Anareolatae</taxon>
        <taxon>Phasmatidae</taxon>
        <taxon>Eurycanthinae</taxon>
        <taxon>Dryococelus</taxon>
    </lineage>
</organism>
<feature type="compositionally biased region" description="Basic and acidic residues" evidence="1">
    <location>
        <begin position="136"/>
        <end position="147"/>
    </location>
</feature>
<dbReference type="EMBL" id="JARBHB010000012">
    <property type="protein sequence ID" value="KAJ8870831.1"/>
    <property type="molecule type" value="Genomic_DNA"/>
</dbReference>
<gene>
    <name evidence="2" type="ORF">PR048_027130</name>
</gene>
<feature type="compositionally biased region" description="Pro residues" evidence="1">
    <location>
        <begin position="150"/>
        <end position="159"/>
    </location>
</feature>
<dbReference type="Proteomes" id="UP001159363">
    <property type="component" value="Chromosome 11"/>
</dbReference>
<accession>A0ABQ9GEK2</accession>
<feature type="region of interest" description="Disordered" evidence="1">
    <location>
        <begin position="238"/>
        <end position="258"/>
    </location>
</feature>
<evidence type="ECO:0000256" key="1">
    <source>
        <dbReference type="SAM" id="MobiDB-lite"/>
    </source>
</evidence>
<sequence length="322" mass="35671">MKGWGKREIPEKTPSTSGIIRHDSHMRISGVAQLGIETAVSLLASLHGDSCSIPGRVTPDFRMWKSCRTMPFGGGGFPRGSPVSRALSFWRYSILTSFTHIGSQDVDKPVIQEGAMVFVSAPGEWLSLPINPLADGSRRRSELDTRAIEGPPPPPPQFDHPPRVDDEYSIRRQDDAAPAAQTWVINPPPFLPHAHRGRSPLFLPHRLRPDFPVNGALKAVPTPEWSDGKRDENWRAVISEPDNDSTGQRQDPDTEGKIDTSLEKNFLISDTNVCEGSEFNRLWRNTNPRARLSCGNNSSHLDNSLFPSYVSLRWSPGLATSP</sequence>
<keyword evidence="3" id="KW-1185">Reference proteome</keyword>
<reference evidence="2 3" key="1">
    <citation type="submission" date="2023-02" db="EMBL/GenBank/DDBJ databases">
        <title>LHISI_Scaffold_Assembly.</title>
        <authorList>
            <person name="Stuart O.P."/>
            <person name="Cleave R."/>
            <person name="Magrath M.J.L."/>
            <person name="Mikheyev A.S."/>
        </authorList>
    </citation>
    <scope>NUCLEOTIDE SEQUENCE [LARGE SCALE GENOMIC DNA]</scope>
    <source>
        <strain evidence="2">Daus_M_001</strain>
        <tissue evidence="2">Leg muscle</tissue>
    </source>
</reference>
<feature type="region of interest" description="Disordered" evidence="1">
    <location>
        <begin position="136"/>
        <end position="165"/>
    </location>
</feature>
<evidence type="ECO:0000313" key="3">
    <source>
        <dbReference type="Proteomes" id="UP001159363"/>
    </source>
</evidence>
<protein>
    <submittedName>
        <fullName evidence="2">Uncharacterized protein</fullName>
    </submittedName>
</protein>